<evidence type="ECO:0000256" key="6">
    <source>
        <dbReference type="ARBA" id="ARBA00023015"/>
    </source>
</evidence>
<dbReference type="GO" id="GO:0042790">
    <property type="term" value="P:nucleolar large rRNA transcription by RNA polymerase I"/>
    <property type="evidence" value="ECO:0007669"/>
    <property type="project" value="TreeGrafter"/>
</dbReference>
<dbReference type="eggNOG" id="ENOG502S2NQ">
    <property type="taxonomic scope" value="Eukaryota"/>
</dbReference>
<keyword evidence="7" id="KW-0238">DNA-binding</keyword>
<dbReference type="STRING" id="743788.S8EHS9"/>
<evidence type="ECO:0000256" key="7">
    <source>
        <dbReference type="ARBA" id="ARBA00023125"/>
    </source>
</evidence>
<keyword evidence="4" id="KW-0863">Zinc-finger</keyword>
<dbReference type="PANTHER" id="PTHR31576">
    <property type="entry name" value="TATA BOX-BINDING PROTEIN-ASSOCIATED FACTOR RNA POLYMERASE I SUBUNIT B"/>
    <property type="match status" value="1"/>
</dbReference>
<dbReference type="EMBL" id="KE504129">
    <property type="protein sequence ID" value="EPT03768.1"/>
    <property type="molecule type" value="Genomic_DNA"/>
</dbReference>
<evidence type="ECO:0000313" key="14">
    <source>
        <dbReference type="Proteomes" id="UP000015241"/>
    </source>
</evidence>
<dbReference type="InterPro" id="IPR048540">
    <property type="entry name" value="Rrn7_cyclin_N"/>
</dbReference>
<dbReference type="Proteomes" id="UP000015241">
    <property type="component" value="Unassembled WGS sequence"/>
</dbReference>
<evidence type="ECO:0000256" key="5">
    <source>
        <dbReference type="ARBA" id="ARBA00022833"/>
    </source>
</evidence>
<dbReference type="HOGENOM" id="CLU_029055_0_0_1"/>
<dbReference type="PANTHER" id="PTHR31576:SF2">
    <property type="entry name" value="TATA BOX-BINDING PROTEIN-ASSOCIATED FACTOR RNA POLYMERASE I SUBUNIT B"/>
    <property type="match status" value="1"/>
</dbReference>
<reference evidence="13 14" key="1">
    <citation type="journal article" date="2012" name="Science">
        <title>The Paleozoic origin of enzymatic lignin decomposition reconstructed from 31 fungal genomes.</title>
        <authorList>
            <person name="Floudas D."/>
            <person name="Binder M."/>
            <person name="Riley R."/>
            <person name="Barry K."/>
            <person name="Blanchette R.A."/>
            <person name="Henrissat B."/>
            <person name="Martinez A.T."/>
            <person name="Otillar R."/>
            <person name="Spatafora J.W."/>
            <person name="Yadav J.S."/>
            <person name="Aerts A."/>
            <person name="Benoit I."/>
            <person name="Boyd A."/>
            <person name="Carlson A."/>
            <person name="Copeland A."/>
            <person name="Coutinho P.M."/>
            <person name="de Vries R.P."/>
            <person name="Ferreira P."/>
            <person name="Findley K."/>
            <person name="Foster B."/>
            <person name="Gaskell J."/>
            <person name="Glotzer D."/>
            <person name="Gorecki P."/>
            <person name="Heitman J."/>
            <person name="Hesse C."/>
            <person name="Hori C."/>
            <person name="Igarashi K."/>
            <person name="Jurgens J.A."/>
            <person name="Kallen N."/>
            <person name="Kersten P."/>
            <person name="Kohler A."/>
            <person name="Kuees U."/>
            <person name="Kumar T.K.A."/>
            <person name="Kuo A."/>
            <person name="LaButti K."/>
            <person name="Larrondo L.F."/>
            <person name="Lindquist E."/>
            <person name="Ling A."/>
            <person name="Lombard V."/>
            <person name="Lucas S."/>
            <person name="Lundell T."/>
            <person name="Martin R."/>
            <person name="McLaughlin D.J."/>
            <person name="Morgenstern I."/>
            <person name="Morin E."/>
            <person name="Murat C."/>
            <person name="Nagy L.G."/>
            <person name="Nolan M."/>
            <person name="Ohm R.A."/>
            <person name="Patyshakuliyeva A."/>
            <person name="Rokas A."/>
            <person name="Ruiz-Duenas F.J."/>
            <person name="Sabat G."/>
            <person name="Salamov A."/>
            <person name="Samejima M."/>
            <person name="Schmutz J."/>
            <person name="Slot J.C."/>
            <person name="St John F."/>
            <person name="Stenlid J."/>
            <person name="Sun H."/>
            <person name="Sun S."/>
            <person name="Syed K."/>
            <person name="Tsang A."/>
            <person name="Wiebenga A."/>
            <person name="Young D."/>
            <person name="Pisabarro A."/>
            <person name="Eastwood D.C."/>
            <person name="Martin F."/>
            <person name="Cullen D."/>
            <person name="Grigoriev I.V."/>
            <person name="Hibbett D.S."/>
        </authorList>
    </citation>
    <scope>NUCLEOTIDE SEQUENCE</scope>
    <source>
        <strain evidence="14">FP-58527</strain>
    </source>
</reference>
<feature type="compositionally biased region" description="Low complexity" evidence="10">
    <location>
        <begin position="155"/>
        <end position="173"/>
    </location>
</feature>
<dbReference type="OrthoDB" id="428577at2759"/>
<keyword evidence="14" id="KW-1185">Reference proteome</keyword>
<feature type="region of interest" description="Disordered" evidence="10">
    <location>
        <begin position="127"/>
        <end position="217"/>
    </location>
</feature>
<comment type="similarity">
    <text evidence="2">Belongs to the RRN7/TAF1B family.</text>
</comment>
<accession>S8EHS9</accession>
<keyword evidence="3" id="KW-0479">Metal-binding</keyword>
<keyword evidence="8" id="KW-0804">Transcription</keyword>
<sequence length="600" mass="67692">MAPRRRCPICGSKQWHKEPSSGLITCSEGHVLQNYRNETREVTELGPHAVRKRTLKSTRKKKERQSKADPRLYHGDRARYHYFQCLQLLLRMQITALTRLWELPPEFEIVCRDIWALHLSLLPEPPPAEPLPGAQPAAEVQASKQDTPAREGSPDAGASGDEAGNEGGSSSSSSDDDDEDPEIAELMRQAEESPSSSEDEDEQEEGAKKVPAHRKRKSRFGRKYDMPVNNLAVIVVACWTLRLPVAYMDFIRLIEAYDLPYLDPFRLLPEGLTVHLTKHTKSSLSPDHAPSVLSIHGLASRLVKLMYSNYQVQTPEMNAAPILWRAVQALCGIPTLYILAKKVARVLSVPLILHRTLASPLQQVKKKDPVWHKFDNAVPEVCLIATVVVVLKLVYGLDGNHRAPVERNDPACTMPREDELLECIQRLDETTAEHHRFSAHSQLSVQDLPDDDLDDYLTFCEKALLPREGLDTERNAAVDFFPLDLKDIDRQPEEPQHPAAEPLTLHATLLADEDDQDDEEEESLHPGEKYAIYNTFDTLGTLPEQYDAVIQRAAHWCGVHDDYVAGVVEIFERRLLRWWARRTEHGDESGSDDEDGGEPS</sequence>
<evidence type="ECO:0000256" key="8">
    <source>
        <dbReference type="ARBA" id="ARBA00023163"/>
    </source>
</evidence>
<keyword evidence="9" id="KW-0539">Nucleus</keyword>
<evidence type="ECO:0000313" key="13">
    <source>
        <dbReference type="EMBL" id="EPT03768.1"/>
    </source>
</evidence>
<dbReference type="AlphaFoldDB" id="S8EHS9"/>
<dbReference type="InParanoid" id="S8EHS9"/>
<dbReference type="Pfam" id="PF20645">
    <property type="entry name" value="Rrn7_cyclin_C"/>
    <property type="match status" value="1"/>
</dbReference>
<feature type="region of interest" description="Disordered" evidence="10">
    <location>
        <begin position="51"/>
        <end position="71"/>
    </location>
</feature>
<dbReference type="Pfam" id="PF20644">
    <property type="entry name" value="Rrn7_cyclin_N"/>
    <property type="match status" value="1"/>
</dbReference>
<keyword evidence="5" id="KW-0862">Zinc</keyword>
<evidence type="ECO:0000256" key="9">
    <source>
        <dbReference type="ARBA" id="ARBA00023242"/>
    </source>
</evidence>
<protein>
    <recommendedName>
        <fullName evidence="15">RRN7-type domain-containing protein</fullName>
    </recommendedName>
</protein>
<evidence type="ECO:0000256" key="1">
    <source>
        <dbReference type="ARBA" id="ARBA00004604"/>
    </source>
</evidence>
<dbReference type="GO" id="GO:0070860">
    <property type="term" value="C:RNA polymerase I core factor complex"/>
    <property type="evidence" value="ECO:0007669"/>
    <property type="project" value="InterPro"/>
</dbReference>
<evidence type="ECO:0000256" key="2">
    <source>
        <dbReference type="ARBA" id="ARBA00006899"/>
    </source>
</evidence>
<dbReference type="GO" id="GO:0001164">
    <property type="term" value="F:RNA polymerase I core promoter sequence-specific DNA binding"/>
    <property type="evidence" value="ECO:0007669"/>
    <property type="project" value="InterPro"/>
</dbReference>
<feature type="domain" description="Rrn7/TAF1B C-terminal cyclin" evidence="12">
    <location>
        <begin position="290"/>
        <end position="463"/>
    </location>
</feature>
<evidence type="ECO:0000259" key="11">
    <source>
        <dbReference type="Pfam" id="PF20644"/>
    </source>
</evidence>
<dbReference type="InterPro" id="IPR048538">
    <property type="entry name" value="Rrn7_cyclin_C"/>
</dbReference>
<keyword evidence="6" id="KW-0805">Transcription regulation</keyword>
<evidence type="ECO:0000259" key="12">
    <source>
        <dbReference type="Pfam" id="PF20645"/>
    </source>
</evidence>
<comment type="subcellular location">
    <subcellularLocation>
        <location evidence="1">Nucleus</location>
        <location evidence="1">Nucleolus</location>
    </subcellularLocation>
</comment>
<feature type="domain" description="Rrn7/TAF1B N-terminal cyclin" evidence="11">
    <location>
        <begin position="189"/>
        <end position="270"/>
    </location>
</feature>
<evidence type="ECO:0000256" key="10">
    <source>
        <dbReference type="SAM" id="MobiDB-lite"/>
    </source>
</evidence>
<feature type="compositionally biased region" description="Acidic residues" evidence="10">
    <location>
        <begin position="174"/>
        <end position="183"/>
    </location>
</feature>
<evidence type="ECO:0000256" key="3">
    <source>
        <dbReference type="ARBA" id="ARBA00022723"/>
    </source>
</evidence>
<feature type="compositionally biased region" description="Basic residues" evidence="10">
    <location>
        <begin position="51"/>
        <end position="64"/>
    </location>
</feature>
<evidence type="ECO:0000256" key="4">
    <source>
        <dbReference type="ARBA" id="ARBA00022771"/>
    </source>
</evidence>
<dbReference type="FunCoup" id="S8EHS9">
    <property type="interactions" value="44"/>
</dbReference>
<name>S8EHS9_FOMSC</name>
<organism evidence="13 14">
    <name type="scientific">Fomitopsis schrenkii</name>
    <name type="common">Brown rot fungus</name>
    <dbReference type="NCBI Taxonomy" id="2126942"/>
    <lineage>
        <taxon>Eukaryota</taxon>
        <taxon>Fungi</taxon>
        <taxon>Dikarya</taxon>
        <taxon>Basidiomycota</taxon>
        <taxon>Agaricomycotina</taxon>
        <taxon>Agaricomycetes</taxon>
        <taxon>Polyporales</taxon>
        <taxon>Fomitopsis</taxon>
    </lineage>
</organism>
<dbReference type="InterPro" id="IPR033599">
    <property type="entry name" value="TAF1B/Rrn7"/>
</dbReference>
<proteinExistence type="inferred from homology"/>
<dbReference type="GO" id="GO:0008270">
    <property type="term" value="F:zinc ion binding"/>
    <property type="evidence" value="ECO:0007669"/>
    <property type="project" value="UniProtKB-KW"/>
</dbReference>
<evidence type="ECO:0008006" key="15">
    <source>
        <dbReference type="Google" id="ProtNLM"/>
    </source>
</evidence>
<gene>
    <name evidence="13" type="ORF">FOMPIDRAFT_1035349</name>
</gene>